<evidence type="ECO:0000313" key="4">
    <source>
        <dbReference type="EMBL" id="OGK44286.1"/>
    </source>
</evidence>
<evidence type="ECO:0000256" key="1">
    <source>
        <dbReference type="ARBA" id="ARBA00022679"/>
    </source>
</evidence>
<dbReference type="InterPro" id="IPR001296">
    <property type="entry name" value="Glyco_trans_1"/>
</dbReference>
<dbReference type="Proteomes" id="UP000178040">
    <property type="component" value="Unassembled WGS sequence"/>
</dbReference>
<dbReference type="Pfam" id="PF00534">
    <property type="entry name" value="Glycos_transf_1"/>
    <property type="match status" value="1"/>
</dbReference>
<dbReference type="GO" id="GO:0016757">
    <property type="term" value="F:glycosyltransferase activity"/>
    <property type="evidence" value="ECO:0007669"/>
    <property type="project" value="InterPro"/>
</dbReference>
<evidence type="ECO:0000259" key="3">
    <source>
        <dbReference type="Pfam" id="PF13439"/>
    </source>
</evidence>
<proteinExistence type="predicted"/>
<dbReference type="Gene3D" id="3.40.50.2000">
    <property type="entry name" value="Glycogen Phosphorylase B"/>
    <property type="match status" value="2"/>
</dbReference>
<dbReference type="InterPro" id="IPR028098">
    <property type="entry name" value="Glyco_trans_4-like_N"/>
</dbReference>
<dbReference type="CDD" id="cd03809">
    <property type="entry name" value="GT4_MtfB-like"/>
    <property type="match status" value="1"/>
</dbReference>
<dbReference type="Pfam" id="PF13439">
    <property type="entry name" value="Glyco_transf_4"/>
    <property type="match status" value="1"/>
</dbReference>
<evidence type="ECO:0008006" key="6">
    <source>
        <dbReference type="Google" id="ProtNLM"/>
    </source>
</evidence>
<accession>A0A1F7ILN0</accession>
<feature type="domain" description="Glycosyl transferase family 1" evidence="2">
    <location>
        <begin position="201"/>
        <end position="358"/>
    </location>
</feature>
<evidence type="ECO:0000313" key="5">
    <source>
        <dbReference type="Proteomes" id="UP000178040"/>
    </source>
</evidence>
<keyword evidence="1" id="KW-0808">Transferase</keyword>
<name>A0A1F7ILN0_9BACT</name>
<dbReference type="AlphaFoldDB" id="A0A1F7ILN0"/>
<sequence>MIIGIDGNEANVKEKVGVSVYTLKLLKYFKKKATKHQQFVVFLKSKPNKDLPEEFEFYRYAIIRGNFLWSQTFLPLELYKRKALGQNIQVFFSPAHYSPRFCPIPVVVTIHDLSYFYYPDEFLKKDLYQLKKWTKYSVEKAKKIIAVSNTTKKDLIKFYSVAEKKIEVVYNGYEKASGRTSGVEEELNNRKNLEVNLRKLQTKKQNYILYVGTLQPRKNVTVLIDAFYRFKEKKPDYKLVIVGKKGWLFDHIFKKVKDLNLKKEVEIKGYVSDEELSLLYQNAFCFVLPSLYEGFGIPLLEAMSFGTPVISSFHSSLPEVGGDACLYFDPKNSQELSKKLYELTINRKLRSELVKKGLERIRLFSWQKCAEQTLKILTSDYENKNNR</sequence>
<feature type="domain" description="Glycosyltransferase subfamily 4-like N-terminal" evidence="3">
    <location>
        <begin position="17"/>
        <end position="173"/>
    </location>
</feature>
<dbReference type="FunFam" id="3.40.50.2000:FF:000119">
    <property type="entry name" value="Glycosyl transferase group 1"/>
    <property type="match status" value="1"/>
</dbReference>
<dbReference type="PANTHER" id="PTHR46401">
    <property type="entry name" value="GLYCOSYLTRANSFERASE WBBK-RELATED"/>
    <property type="match status" value="1"/>
</dbReference>
<dbReference type="SUPFAM" id="SSF53756">
    <property type="entry name" value="UDP-Glycosyltransferase/glycogen phosphorylase"/>
    <property type="match status" value="1"/>
</dbReference>
<gene>
    <name evidence="4" type="ORF">A3B40_01445</name>
</gene>
<dbReference type="GO" id="GO:0009103">
    <property type="term" value="P:lipopolysaccharide biosynthetic process"/>
    <property type="evidence" value="ECO:0007669"/>
    <property type="project" value="TreeGrafter"/>
</dbReference>
<organism evidence="4 5">
    <name type="scientific">Candidatus Roizmanbacteria bacterium RIFCSPLOWO2_01_FULL_37_16</name>
    <dbReference type="NCBI Taxonomy" id="1802058"/>
    <lineage>
        <taxon>Bacteria</taxon>
        <taxon>Candidatus Roizmaniibacteriota</taxon>
    </lineage>
</organism>
<comment type="caution">
    <text evidence="4">The sequence shown here is derived from an EMBL/GenBank/DDBJ whole genome shotgun (WGS) entry which is preliminary data.</text>
</comment>
<dbReference type="EMBL" id="MGAI01000031">
    <property type="protein sequence ID" value="OGK44286.1"/>
    <property type="molecule type" value="Genomic_DNA"/>
</dbReference>
<dbReference type="PANTHER" id="PTHR46401:SF2">
    <property type="entry name" value="GLYCOSYLTRANSFERASE WBBK-RELATED"/>
    <property type="match status" value="1"/>
</dbReference>
<reference evidence="4 5" key="1">
    <citation type="journal article" date="2016" name="Nat. Commun.">
        <title>Thousands of microbial genomes shed light on interconnected biogeochemical processes in an aquifer system.</title>
        <authorList>
            <person name="Anantharaman K."/>
            <person name="Brown C.T."/>
            <person name="Hug L.A."/>
            <person name="Sharon I."/>
            <person name="Castelle C.J."/>
            <person name="Probst A.J."/>
            <person name="Thomas B.C."/>
            <person name="Singh A."/>
            <person name="Wilkins M.J."/>
            <person name="Karaoz U."/>
            <person name="Brodie E.L."/>
            <person name="Williams K.H."/>
            <person name="Hubbard S.S."/>
            <person name="Banfield J.F."/>
        </authorList>
    </citation>
    <scope>NUCLEOTIDE SEQUENCE [LARGE SCALE GENOMIC DNA]</scope>
</reference>
<evidence type="ECO:0000259" key="2">
    <source>
        <dbReference type="Pfam" id="PF00534"/>
    </source>
</evidence>
<protein>
    <recommendedName>
        <fullName evidence="6">Glycosyl transferase family 1 domain-containing protein</fullName>
    </recommendedName>
</protein>